<evidence type="ECO:0000256" key="1">
    <source>
        <dbReference type="SAM" id="Phobius"/>
    </source>
</evidence>
<accession>A0A495J087</accession>
<dbReference type="AlphaFoldDB" id="A0A495J087"/>
<gene>
    <name evidence="2" type="ORF">BDD43_2300</name>
</gene>
<keyword evidence="1" id="KW-0472">Membrane</keyword>
<keyword evidence="3" id="KW-1185">Reference proteome</keyword>
<name>A0A495J087_9SPHI</name>
<proteinExistence type="predicted"/>
<evidence type="ECO:0000313" key="3">
    <source>
        <dbReference type="Proteomes" id="UP000268007"/>
    </source>
</evidence>
<dbReference type="Proteomes" id="UP000268007">
    <property type="component" value="Unassembled WGS sequence"/>
</dbReference>
<organism evidence="2 3">
    <name type="scientific">Mucilaginibacter gracilis</name>
    <dbReference type="NCBI Taxonomy" id="423350"/>
    <lineage>
        <taxon>Bacteria</taxon>
        <taxon>Pseudomonadati</taxon>
        <taxon>Bacteroidota</taxon>
        <taxon>Sphingobacteriia</taxon>
        <taxon>Sphingobacteriales</taxon>
        <taxon>Sphingobacteriaceae</taxon>
        <taxon>Mucilaginibacter</taxon>
    </lineage>
</organism>
<keyword evidence="1" id="KW-0812">Transmembrane</keyword>
<protein>
    <submittedName>
        <fullName evidence="2">Uncharacterized protein</fullName>
    </submittedName>
</protein>
<reference evidence="2 3" key="1">
    <citation type="submission" date="2018-10" db="EMBL/GenBank/DDBJ databases">
        <title>Genomic Encyclopedia of Archaeal and Bacterial Type Strains, Phase II (KMG-II): from individual species to whole genera.</title>
        <authorList>
            <person name="Goeker M."/>
        </authorList>
    </citation>
    <scope>NUCLEOTIDE SEQUENCE [LARGE SCALE GENOMIC DNA]</scope>
    <source>
        <strain evidence="2 3">DSM 18602</strain>
    </source>
</reference>
<feature type="transmembrane region" description="Helical" evidence="1">
    <location>
        <begin position="22"/>
        <end position="41"/>
    </location>
</feature>
<keyword evidence="1" id="KW-1133">Transmembrane helix</keyword>
<comment type="caution">
    <text evidence="2">The sequence shown here is derived from an EMBL/GenBank/DDBJ whole genome shotgun (WGS) entry which is preliminary data.</text>
</comment>
<dbReference type="EMBL" id="RBKU01000001">
    <property type="protein sequence ID" value="RKR82132.1"/>
    <property type="molecule type" value="Genomic_DNA"/>
</dbReference>
<sequence length="98" mass="11037">MVTFMAALPSSAEGPKISRMTIIYSALALAISVIIVYRSVVQQFYNQLALQGAEAHTTFKIDNELQNGFGIKFIRDNNRWEISDTLLYQSRLGGTHRK</sequence>
<evidence type="ECO:0000313" key="2">
    <source>
        <dbReference type="EMBL" id="RKR82132.1"/>
    </source>
</evidence>